<reference evidence="1" key="1">
    <citation type="journal article" name="DNA Res.">
        <title>The physiological potential of anammox bacteria as revealed by their core genome structure.</title>
        <authorList>
            <person name="Okubo T."/>
            <person name="Toyoda A."/>
            <person name="Fukuhara K."/>
            <person name="Uchiyama I."/>
            <person name="Harigaya Y."/>
            <person name="Kuroiwa M."/>
            <person name="Suzuki T."/>
            <person name="Murakami Y."/>
            <person name="Suwa Y."/>
            <person name="Takami H."/>
        </authorList>
    </citation>
    <scope>NUCLEOTIDE SEQUENCE</scope>
    <source>
        <strain evidence="1">317325-2</strain>
    </source>
</reference>
<evidence type="ECO:0000313" key="1">
    <source>
        <dbReference type="EMBL" id="BBO22737.1"/>
    </source>
</evidence>
<accession>A0A809S2F4</accession>
<dbReference type="InterPro" id="IPR027417">
    <property type="entry name" value="P-loop_NTPase"/>
</dbReference>
<dbReference type="PANTHER" id="PTHR11669:SF8">
    <property type="entry name" value="DNA POLYMERASE III SUBUNIT DELTA"/>
    <property type="match status" value="1"/>
</dbReference>
<organism evidence="1 2">
    <name type="scientific">Candidatus Nitrosymbiomonas proteolyticus</name>
    <dbReference type="NCBI Taxonomy" id="2608984"/>
    <lineage>
        <taxon>Bacteria</taxon>
        <taxon>Bacillati</taxon>
        <taxon>Armatimonadota</taxon>
        <taxon>Armatimonadota incertae sedis</taxon>
        <taxon>Candidatus Nitrosymbiomonas</taxon>
    </lineage>
</organism>
<dbReference type="Pfam" id="PF13177">
    <property type="entry name" value="DNA_pol3_delta2"/>
    <property type="match status" value="1"/>
</dbReference>
<dbReference type="PANTHER" id="PTHR11669">
    <property type="entry name" value="REPLICATION FACTOR C / DNA POLYMERASE III GAMMA-TAU SUBUNIT"/>
    <property type="match status" value="1"/>
</dbReference>
<dbReference type="EMBL" id="AP021858">
    <property type="protein sequence ID" value="BBO22737.1"/>
    <property type="molecule type" value="Genomic_DNA"/>
</dbReference>
<dbReference type="GO" id="GO:0006261">
    <property type="term" value="P:DNA-templated DNA replication"/>
    <property type="evidence" value="ECO:0007669"/>
    <property type="project" value="TreeGrafter"/>
</dbReference>
<gene>
    <name evidence="1" type="ORF">NPRO_03320</name>
</gene>
<evidence type="ECO:0000313" key="2">
    <source>
        <dbReference type="Proteomes" id="UP000662873"/>
    </source>
</evidence>
<dbReference type="Gene3D" id="3.40.50.300">
    <property type="entry name" value="P-loop containing nucleotide triphosphate hydrolases"/>
    <property type="match status" value="1"/>
</dbReference>
<proteinExistence type="predicted"/>
<dbReference type="InterPro" id="IPR050238">
    <property type="entry name" value="DNA_Rep/Repair_Clamp_Loader"/>
</dbReference>
<dbReference type="AlphaFoldDB" id="A0A809S2F4"/>
<dbReference type="SUPFAM" id="SSF52540">
    <property type="entry name" value="P-loop containing nucleoside triphosphate hydrolases"/>
    <property type="match status" value="1"/>
</dbReference>
<sequence length="297" mass="33086">MLERAIGDDSSIHAVLLYGEEGGQRDSFAAELAQGWLCAQPREDGACGECKPCMQFSRDAAVDLLRIAPSGKSRLIRKQSIRPAKESDEYPVSEFLRTPPLSARNKVIWMADVDRLGLDAANSFLKILEEPPERSRFVLTTQHYSAVLPTIASRAIGVPCEVGTPQELAQDFGVLENWEELWALGSRTRLERLRSRKESWRSLAESLESLPQRPRSAALSVSESWREIAKQLADDDSVPSRTAHCWVLEAVALWAVEVGWRSQAVQHVLESHRKVEGNVQPSLEFDALCTTIVGALR</sequence>
<dbReference type="KEGG" id="npy:NPRO_03320"/>
<protein>
    <submittedName>
        <fullName evidence="1">DNA polymerase III sbuunit delta</fullName>
    </submittedName>
</protein>
<name>A0A809S2F4_9BACT</name>
<dbReference type="Proteomes" id="UP000662873">
    <property type="component" value="Chromosome"/>
</dbReference>